<dbReference type="Proteomes" id="UP000041314">
    <property type="component" value="Unassembled WGS sequence"/>
</dbReference>
<accession>A0A655EGX5</accession>
<protein>
    <submittedName>
        <fullName evidence="1">Uncharacterized protein</fullName>
    </submittedName>
</protein>
<evidence type="ECO:0000313" key="1">
    <source>
        <dbReference type="EMBL" id="CNV20807.1"/>
    </source>
</evidence>
<reference evidence="1 2" key="1">
    <citation type="submission" date="2015-03" db="EMBL/GenBank/DDBJ databases">
        <authorList>
            <consortium name="Pathogen Informatics"/>
        </authorList>
    </citation>
    <scope>NUCLEOTIDE SEQUENCE [LARGE SCALE GENOMIC DNA]</scope>
    <source>
        <strain evidence="1 2">A1104</strain>
    </source>
</reference>
<proteinExistence type="predicted"/>
<dbReference type="AlphaFoldDB" id="A0A655EGX5"/>
<organism evidence="1 2">
    <name type="scientific">Salmonella enterica subsp. enterica serovar Bovismorbificans</name>
    <dbReference type="NCBI Taxonomy" id="58097"/>
    <lineage>
        <taxon>Bacteria</taxon>
        <taxon>Pseudomonadati</taxon>
        <taxon>Pseudomonadota</taxon>
        <taxon>Gammaproteobacteria</taxon>
        <taxon>Enterobacterales</taxon>
        <taxon>Enterobacteriaceae</taxon>
        <taxon>Salmonella</taxon>
    </lineage>
</organism>
<gene>
    <name evidence="1" type="ORF">ERS008198_04655</name>
</gene>
<sequence>MAPVKVMCQIFQISTFTTRVMRVTSIRTLTPMATGIATSAICDAQVMGDDPGQPTSITWRLIWKCSAMAFAAGPIESSIRPMTRPIPTKPIPICKPDLKQSPSFIPSSLENTMITRGNITVGPKSRI</sequence>
<dbReference type="EMBL" id="CQPA01000069">
    <property type="protein sequence ID" value="CNV20807.1"/>
    <property type="molecule type" value="Genomic_DNA"/>
</dbReference>
<evidence type="ECO:0000313" key="2">
    <source>
        <dbReference type="Proteomes" id="UP000041314"/>
    </source>
</evidence>
<name>A0A655EGX5_SALET</name>